<reference evidence="5 6" key="1">
    <citation type="submission" date="2019-03" db="EMBL/GenBank/DDBJ databases">
        <title>Genomic Encyclopedia of Type Strains, Phase IV (KMG-IV): sequencing the most valuable type-strain genomes for metagenomic binning, comparative biology and taxonomic classification.</title>
        <authorList>
            <person name="Goeker M."/>
        </authorList>
    </citation>
    <scope>NUCLEOTIDE SEQUENCE [LARGE SCALE GENOMIC DNA]</scope>
    <source>
        <strain evidence="5 6">DSM 7445</strain>
    </source>
</reference>
<protein>
    <submittedName>
        <fullName evidence="5">D-amino-acid dehydrogenase</fullName>
    </submittedName>
</protein>
<evidence type="ECO:0000256" key="1">
    <source>
        <dbReference type="ARBA" id="ARBA00009410"/>
    </source>
</evidence>
<proteinExistence type="inferred from homology"/>
<dbReference type="PANTHER" id="PTHR13847">
    <property type="entry name" value="SARCOSINE DEHYDROGENASE-RELATED"/>
    <property type="match status" value="1"/>
</dbReference>
<feature type="domain" description="FAD dependent oxidoreductase" evidence="4">
    <location>
        <begin position="7"/>
        <end position="398"/>
    </location>
</feature>
<dbReference type="GO" id="GO:0005737">
    <property type="term" value="C:cytoplasm"/>
    <property type="evidence" value="ECO:0007669"/>
    <property type="project" value="TreeGrafter"/>
</dbReference>
<organism evidence="5 6">
    <name type="scientific">Paucimonas lemoignei</name>
    <name type="common">Pseudomonas lemoignei</name>
    <dbReference type="NCBI Taxonomy" id="29443"/>
    <lineage>
        <taxon>Bacteria</taxon>
        <taxon>Pseudomonadati</taxon>
        <taxon>Pseudomonadota</taxon>
        <taxon>Betaproteobacteria</taxon>
        <taxon>Burkholderiales</taxon>
        <taxon>Burkholderiaceae</taxon>
        <taxon>Paucimonas</taxon>
    </lineage>
</organism>
<dbReference type="NCBIfam" id="NF001933">
    <property type="entry name" value="PRK00711.1"/>
    <property type="match status" value="1"/>
</dbReference>
<dbReference type="OrthoDB" id="18526at2"/>
<dbReference type="Gene3D" id="3.50.50.60">
    <property type="entry name" value="FAD/NAD(P)-binding domain"/>
    <property type="match status" value="2"/>
</dbReference>
<keyword evidence="2" id="KW-0560">Oxidoreductase</keyword>
<dbReference type="SUPFAM" id="SSF51905">
    <property type="entry name" value="FAD/NAD(P)-binding domain"/>
    <property type="match status" value="1"/>
</dbReference>
<dbReference type="Pfam" id="PF01266">
    <property type="entry name" value="DAO"/>
    <property type="match status" value="1"/>
</dbReference>
<comment type="similarity">
    <text evidence="1">Belongs to the DadA oxidoreductase family.</text>
</comment>
<evidence type="ECO:0000313" key="6">
    <source>
        <dbReference type="Proteomes" id="UP000295382"/>
    </source>
</evidence>
<sequence length="421" mass="46104">MSHQQQIAVIGGGVIGVCTAYFLAHAGHQVVVIERLSHVAEKASYGNAGVVAPGYVTPWAMPGMPKKILASLLRSDGPVLLKPTFDRAMWRWVRQWLAECELDRFRINKERMQRVAGYSRLVLQQLREHHRLDYEQTRGYLQLFRSEHDIEMAKPALELLAEQGVAHQVVDPEQARAIEPALSTKTALAGGLYLPDDEAGNCPLFTKQLKNIAQEMGVEFLFGSAVSAIDPHGKGISLRVRDRTFHADSVVIAAGIDSARLLEPLGIRLPLYPIKGYSATATIRNYDDAPQAALMDESYKVAITRMGGRIRIAGMAELGSTNTDLHETALRTLAKVGEDWFPDAANYSTASYWSGIRPMLPDGPPVLGATPIRNLYLNVGHGSTGWAMAAGCGLLLADIISGRKPDIDLEGLTLSRYARMP</sequence>
<keyword evidence="3" id="KW-0472">Membrane</keyword>
<evidence type="ECO:0000313" key="5">
    <source>
        <dbReference type="EMBL" id="TCS39241.1"/>
    </source>
</evidence>
<evidence type="ECO:0000259" key="4">
    <source>
        <dbReference type="Pfam" id="PF01266"/>
    </source>
</evidence>
<dbReference type="GO" id="GO:0008718">
    <property type="term" value="F:D-amino-acid dehydrogenase activity"/>
    <property type="evidence" value="ECO:0007669"/>
    <property type="project" value="TreeGrafter"/>
</dbReference>
<keyword evidence="3" id="KW-0812">Transmembrane</keyword>
<dbReference type="SUPFAM" id="SSF54373">
    <property type="entry name" value="FAD-linked reductases, C-terminal domain"/>
    <property type="match status" value="1"/>
</dbReference>
<accession>A0A4R3I363</accession>
<dbReference type="GO" id="GO:0055130">
    <property type="term" value="P:D-alanine catabolic process"/>
    <property type="evidence" value="ECO:0007669"/>
    <property type="project" value="TreeGrafter"/>
</dbReference>
<dbReference type="InterPro" id="IPR036188">
    <property type="entry name" value="FAD/NAD-bd_sf"/>
</dbReference>
<gene>
    <name evidence="5" type="ORF">EDC30_101196</name>
</gene>
<keyword evidence="3" id="KW-1133">Transmembrane helix</keyword>
<dbReference type="EMBL" id="SLZQ01000001">
    <property type="protein sequence ID" value="TCS39241.1"/>
    <property type="molecule type" value="Genomic_DNA"/>
</dbReference>
<dbReference type="GO" id="GO:0005886">
    <property type="term" value="C:plasma membrane"/>
    <property type="evidence" value="ECO:0007669"/>
    <property type="project" value="TreeGrafter"/>
</dbReference>
<keyword evidence="6" id="KW-1185">Reference proteome</keyword>
<dbReference type="Proteomes" id="UP000295382">
    <property type="component" value="Unassembled WGS sequence"/>
</dbReference>
<dbReference type="AlphaFoldDB" id="A0A4R3I363"/>
<dbReference type="PANTHER" id="PTHR13847:SF280">
    <property type="entry name" value="D-AMINO ACID DEHYDROGENASE"/>
    <property type="match status" value="1"/>
</dbReference>
<name>A0A4R3I363_PAULE</name>
<dbReference type="InterPro" id="IPR006076">
    <property type="entry name" value="FAD-dep_OxRdtase"/>
</dbReference>
<comment type="caution">
    <text evidence="5">The sequence shown here is derived from an EMBL/GenBank/DDBJ whole genome shotgun (WGS) entry which is preliminary data.</text>
</comment>
<feature type="transmembrane region" description="Helical" evidence="3">
    <location>
        <begin position="7"/>
        <end position="24"/>
    </location>
</feature>
<evidence type="ECO:0000256" key="3">
    <source>
        <dbReference type="SAM" id="Phobius"/>
    </source>
</evidence>
<dbReference type="Gene3D" id="3.30.9.10">
    <property type="entry name" value="D-Amino Acid Oxidase, subunit A, domain 2"/>
    <property type="match status" value="1"/>
</dbReference>
<dbReference type="RefSeq" id="WP_132256452.1">
    <property type="nucleotide sequence ID" value="NZ_SLZQ01000001.1"/>
</dbReference>
<evidence type="ECO:0000256" key="2">
    <source>
        <dbReference type="ARBA" id="ARBA00023002"/>
    </source>
</evidence>